<name>A0ABQ6GGX7_9BACL</name>
<dbReference type="Pfam" id="PF01476">
    <property type="entry name" value="LysM"/>
    <property type="match status" value="2"/>
</dbReference>
<dbReference type="PROSITE" id="PS51782">
    <property type="entry name" value="LYSM"/>
    <property type="match status" value="2"/>
</dbReference>
<dbReference type="EMBL" id="BSSQ01000015">
    <property type="protein sequence ID" value="GLX69515.1"/>
    <property type="molecule type" value="Genomic_DNA"/>
</dbReference>
<feature type="region of interest" description="Disordered" evidence="1">
    <location>
        <begin position="657"/>
        <end position="694"/>
    </location>
</feature>
<keyword evidence="4" id="KW-1185">Reference proteome</keyword>
<comment type="caution">
    <text evidence="3">The sequence shown here is derived from an EMBL/GenBank/DDBJ whole genome shotgun (WGS) entry which is preliminary data.</text>
</comment>
<accession>A0ABQ6GGX7</accession>
<dbReference type="InterPro" id="IPR018392">
    <property type="entry name" value="LysM"/>
</dbReference>
<reference evidence="3 4" key="1">
    <citation type="submission" date="2023-03" db="EMBL/GenBank/DDBJ databases">
        <title>Draft genome sequence of the bacteria which degrade cell wall of Tricholomamatutake.</title>
        <authorList>
            <person name="Konishi Y."/>
            <person name="Fukuta Y."/>
            <person name="Shirasaka N."/>
        </authorList>
    </citation>
    <scope>NUCLEOTIDE SEQUENCE [LARGE SCALE GENOMIC DNA]</scope>
    <source>
        <strain evidence="4">mu1</strain>
    </source>
</reference>
<dbReference type="InterPro" id="IPR036779">
    <property type="entry name" value="LysM_dom_sf"/>
</dbReference>
<dbReference type="RefSeq" id="WP_284240292.1">
    <property type="nucleotide sequence ID" value="NZ_BSSQ01000015.1"/>
</dbReference>
<sequence>MKIHVVKKGDTLYFIAQKHNVSIDDILKLNPSITNPDMLDVGMKLKVPSTSEAGGGTGGMDIMHQHVVKQGDTLWKLSKAWGVPLADMIKANPQLKNPNVLLTGEIVNIPKTATPTEMQSGGGVTAQGTGNAHHPLHPMSLMNGVQNWVGKKPTGVMPSAQTPAQKIPTAPIAPAGKTPTAPIVTPVAPAAKEPAKKALPVQKSPDKKAKHAEEAANVKPNMKPNMEANVQPKMKANVAPIMQSNAEPNLQPSVDLFKQFGVPAVEAASQHHHGGYGNNMAPMVSPMQVGPGFGYGYGGWPGSNVSPANEGPWCPPGTMPIAAGPGYGYGMGNVSPAVFGSENASPVLGADNVAPAALGDNAPANVSPAAVSPAMGGYGFVSPASVGPEYGYGYGPTAVSPAETGYGYGPSAVSPANVGPDFGHGYGYGPTAVSPAEMGPGYGWPGAVSPAEMGPGYGYGWPGAVSPASFGPDNVSPAALADNNAAPTFVSPEMTGPAGGYGYGPGWVSPAGMGPDYGYGYGHPGMVSPAEMGPDYGYGYGYGHPGMVSPEAMGPNVAPMALGSNVGPTALGSNVGPTALGSNVGPTALGSNAAPMALGSNVSPAGFAPMGYGYGYGNPVAGAQGFTPYSYWPGQTAGAQDDPCGCHGGKRIEEEPVEAEFASKKSKPRKTAKIRSVAPKSRKGNRNSQPWINR</sequence>
<evidence type="ECO:0000313" key="3">
    <source>
        <dbReference type="EMBL" id="GLX69515.1"/>
    </source>
</evidence>
<evidence type="ECO:0000259" key="2">
    <source>
        <dbReference type="PROSITE" id="PS51782"/>
    </source>
</evidence>
<feature type="domain" description="LysM" evidence="2">
    <location>
        <begin position="64"/>
        <end position="109"/>
    </location>
</feature>
<evidence type="ECO:0000256" key="1">
    <source>
        <dbReference type="SAM" id="MobiDB-lite"/>
    </source>
</evidence>
<dbReference type="PANTHER" id="PTHR33734:SF22">
    <property type="entry name" value="MEMBRANE-BOUND LYTIC MUREIN TRANSGLYCOSYLASE D"/>
    <property type="match status" value="1"/>
</dbReference>
<feature type="domain" description="LysM" evidence="2">
    <location>
        <begin position="2"/>
        <end position="47"/>
    </location>
</feature>
<dbReference type="PANTHER" id="PTHR33734">
    <property type="entry name" value="LYSM DOMAIN-CONTAINING GPI-ANCHORED PROTEIN 2"/>
    <property type="match status" value="1"/>
</dbReference>
<evidence type="ECO:0000313" key="4">
    <source>
        <dbReference type="Proteomes" id="UP001157114"/>
    </source>
</evidence>
<feature type="compositionally biased region" description="Basic residues" evidence="1">
    <location>
        <begin position="664"/>
        <end position="673"/>
    </location>
</feature>
<organism evidence="3 4">
    <name type="scientific">Paenibacillus glycanilyticus</name>
    <dbReference type="NCBI Taxonomy" id="126569"/>
    <lineage>
        <taxon>Bacteria</taxon>
        <taxon>Bacillati</taxon>
        <taxon>Bacillota</taxon>
        <taxon>Bacilli</taxon>
        <taxon>Bacillales</taxon>
        <taxon>Paenibacillaceae</taxon>
        <taxon>Paenibacillus</taxon>
    </lineage>
</organism>
<gene>
    <name evidence="3" type="ORF">MU1_38600</name>
</gene>
<dbReference type="SMART" id="SM00257">
    <property type="entry name" value="LysM"/>
    <property type="match status" value="2"/>
</dbReference>
<proteinExistence type="predicted"/>
<dbReference type="SUPFAM" id="SSF54106">
    <property type="entry name" value="LysM domain"/>
    <property type="match status" value="2"/>
</dbReference>
<dbReference type="Gene3D" id="3.10.350.10">
    <property type="entry name" value="LysM domain"/>
    <property type="match status" value="2"/>
</dbReference>
<protein>
    <recommendedName>
        <fullName evidence="2">LysM domain-containing protein</fullName>
    </recommendedName>
</protein>
<dbReference type="CDD" id="cd00118">
    <property type="entry name" value="LysM"/>
    <property type="match status" value="2"/>
</dbReference>
<dbReference type="Proteomes" id="UP001157114">
    <property type="component" value="Unassembled WGS sequence"/>
</dbReference>